<dbReference type="GeneID" id="39591233"/>
<keyword evidence="2" id="KW-1133">Transmembrane helix</keyword>
<feature type="transmembrane region" description="Helical" evidence="2">
    <location>
        <begin position="121"/>
        <end position="143"/>
    </location>
</feature>
<dbReference type="EMBL" id="RSCE01000003">
    <property type="protein sequence ID" value="RSH85097.1"/>
    <property type="molecule type" value="Genomic_DNA"/>
</dbReference>
<organism evidence="3 4">
    <name type="scientific">Apiotrichum porosum</name>
    <dbReference type="NCBI Taxonomy" id="105984"/>
    <lineage>
        <taxon>Eukaryota</taxon>
        <taxon>Fungi</taxon>
        <taxon>Dikarya</taxon>
        <taxon>Basidiomycota</taxon>
        <taxon>Agaricomycotina</taxon>
        <taxon>Tremellomycetes</taxon>
        <taxon>Trichosporonales</taxon>
        <taxon>Trichosporonaceae</taxon>
        <taxon>Apiotrichum</taxon>
    </lineage>
</organism>
<feature type="transmembrane region" description="Helical" evidence="2">
    <location>
        <begin position="12"/>
        <end position="37"/>
    </location>
</feature>
<dbReference type="AlphaFoldDB" id="A0A427Y1Z0"/>
<evidence type="ECO:0000313" key="4">
    <source>
        <dbReference type="Proteomes" id="UP000279236"/>
    </source>
</evidence>
<comment type="caution">
    <text evidence="3">The sequence shown here is derived from an EMBL/GenBank/DDBJ whole genome shotgun (WGS) entry which is preliminary data.</text>
</comment>
<name>A0A427Y1Z0_9TREE</name>
<keyword evidence="2" id="KW-0472">Membrane</keyword>
<keyword evidence="4" id="KW-1185">Reference proteome</keyword>
<protein>
    <submittedName>
        <fullName evidence="3">Uncharacterized protein</fullName>
    </submittedName>
</protein>
<evidence type="ECO:0000313" key="3">
    <source>
        <dbReference type="EMBL" id="RSH85097.1"/>
    </source>
</evidence>
<feature type="region of interest" description="Disordered" evidence="1">
    <location>
        <begin position="231"/>
        <end position="271"/>
    </location>
</feature>
<feature type="compositionally biased region" description="Low complexity" evidence="1">
    <location>
        <begin position="241"/>
        <end position="260"/>
    </location>
</feature>
<reference evidence="3 4" key="1">
    <citation type="submission" date="2018-11" db="EMBL/GenBank/DDBJ databases">
        <title>Genome sequence of Apiotrichum porosum DSM 27194.</title>
        <authorList>
            <person name="Aliyu H."/>
            <person name="Gorte O."/>
            <person name="Ochsenreither K."/>
        </authorList>
    </citation>
    <scope>NUCLEOTIDE SEQUENCE [LARGE SCALE GENOMIC DNA]</scope>
    <source>
        <strain evidence="3 4">DSM 27194</strain>
    </source>
</reference>
<evidence type="ECO:0000256" key="2">
    <source>
        <dbReference type="SAM" id="Phobius"/>
    </source>
</evidence>
<evidence type="ECO:0000256" key="1">
    <source>
        <dbReference type="SAM" id="MobiDB-lite"/>
    </source>
</evidence>
<dbReference type="PROSITE" id="PS51257">
    <property type="entry name" value="PROKAR_LIPOPROTEIN"/>
    <property type="match status" value="1"/>
</dbReference>
<feature type="transmembrane region" description="Helical" evidence="2">
    <location>
        <begin position="49"/>
        <end position="71"/>
    </location>
</feature>
<accession>A0A427Y1Z0</accession>
<keyword evidence="2" id="KW-0812">Transmembrane</keyword>
<proteinExistence type="predicted"/>
<feature type="transmembrane region" description="Helical" evidence="2">
    <location>
        <begin position="91"/>
        <end position="115"/>
    </location>
</feature>
<dbReference type="Proteomes" id="UP000279236">
    <property type="component" value="Unassembled WGS sequence"/>
</dbReference>
<dbReference type="RefSeq" id="XP_028478545.1">
    <property type="nucleotide sequence ID" value="XM_028622093.1"/>
</dbReference>
<gene>
    <name evidence="3" type="ORF">EHS24_006690</name>
</gene>
<sequence>MSHERANGAQSTLVWTALGLSLACFLAFGAVSGLAIWDSLDSWSGSHGPWMYVIVIIPFAIATLSSIYLIAFRIVRKKKPDAWFVSTMADVTFLGAIALGGLVSLGFMSVSYWYVYYGLLIGHYVCLVVGWIWTLFILAMVLFETIYVLKHFGASRTTWRKSFGRLTSTSSPSTYSNYLDKTEMAPMMTAGGYPAVTPFPSSGPSGSGGAYDYEMQAPSYQAAMEDAVVEVPAWDEGGHAGSSSQPGPSTSTVPSFSTTSYLPEKGSASHQ</sequence>